<organism evidence="2 3">
    <name type="scientific">Vanilla planifolia</name>
    <name type="common">Vanilla</name>
    <dbReference type="NCBI Taxonomy" id="51239"/>
    <lineage>
        <taxon>Eukaryota</taxon>
        <taxon>Viridiplantae</taxon>
        <taxon>Streptophyta</taxon>
        <taxon>Embryophyta</taxon>
        <taxon>Tracheophyta</taxon>
        <taxon>Spermatophyta</taxon>
        <taxon>Magnoliopsida</taxon>
        <taxon>Liliopsida</taxon>
        <taxon>Asparagales</taxon>
        <taxon>Orchidaceae</taxon>
        <taxon>Vanilloideae</taxon>
        <taxon>Vanilleae</taxon>
        <taxon>Vanilla</taxon>
    </lineage>
</organism>
<dbReference type="AlphaFoldDB" id="A0A835PEA4"/>
<protein>
    <submittedName>
        <fullName evidence="2">Uncharacterized protein</fullName>
    </submittedName>
</protein>
<comment type="caution">
    <text evidence="2">The sequence shown here is derived from an EMBL/GenBank/DDBJ whole genome shotgun (WGS) entry which is preliminary data.</text>
</comment>
<evidence type="ECO:0000313" key="3">
    <source>
        <dbReference type="Proteomes" id="UP000639772"/>
    </source>
</evidence>
<evidence type="ECO:0000313" key="2">
    <source>
        <dbReference type="EMBL" id="KAG0451444.1"/>
    </source>
</evidence>
<keyword evidence="1" id="KW-0732">Signal</keyword>
<feature type="signal peptide" evidence="1">
    <location>
        <begin position="1"/>
        <end position="29"/>
    </location>
</feature>
<sequence length="77" mass="8307">MDTRPLAALVSSLVSQALLLVLLLTQSNPDLLLVFTSLPRTGPLLPISSPLPTSLPPPPPFYPAAVSVHEMPKRKKR</sequence>
<accession>A0A835PEA4</accession>
<feature type="chain" id="PRO_5032433163" evidence="1">
    <location>
        <begin position="30"/>
        <end position="77"/>
    </location>
</feature>
<dbReference type="EMBL" id="JADCNM010000060">
    <property type="protein sequence ID" value="KAG0451444.1"/>
    <property type="molecule type" value="Genomic_DNA"/>
</dbReference>
<dbReference type="Proteomes" id="UP000639772">
    <property type="component" value="Unassembled WGS sequence"/>
</dbReference>
<proteinExistence type="predicted"/>
<evidence type="ECO:0000256" key="1">
    <source>
        <dbReference type="SAM" id="SignalP"/>
    </source>
</evidence>
<reference evidence="2 3" key="1">
    <citation type="journal article" date="2020" name="Nat. Food">
        <title>A phased Vanilla planifolia genome enables genetic improvement of flavour and production.</title>
        <authorList>
            <person name="Hasing T."/>
            <person name="Tang H."/>
            <person name="Brym M."/>
            <person name="Khazi F."/>
            <person name="Huang T."/>
            <person name="Chambers A.H."/>
        </authorList>
    </citation>
    <scope>NUCLEOTIDE SEQUENCE [LARGE SCALE GENOMIC DNA]</scope>
    <source>
        <tissue evidence="2">Leaf</tissue>
    </source>
</reference>
<name>A0A835PEA4_VANPL</name>
<gene>
    <name evidence="2" type="ORF">HPP92_026249</name>
</gene>